<protein>
    <submittedName>
        <fullName evidence="1">Uncharacterized protein</fullName>
    </submittedName>
</protein>
<dbReference type="AlphaFoldDB" id="A0A8H7W6Q8"/>
<dbReference type="OrthoDB" id="1872155at2759"/>
<evidence type="ECO:0000313" key="2">
    <source>
        <dbReference type="Proteomes" id="UP000664132"/>
    </source>
</evidence>
<evidence type="ECO:0000313" key="1">
    <source>
        <dbReference type="EMBL" id="KAG4412904.1"/>
    </source>
</evidence>
<dbReference type="GO" id="GO:0046982">
    <property type="term" value="F:protein heterodimerization activity"/>
    <property type="evidence" value="ECO:0007669"/>
    <property type="project" value="InterPro"/>
</dbReference>
<accession>A0A8H7W6Q8</accession>
<feature type="non-terminal residue" evidence="1">
    <location>
        <position position="53"/>
    </location>
</feature>
<dbReference type="Gene3D" id="1.10.20.10">
    <property type="entry name" value="Histone, subunit A"/>
    <property type="match status" value="1"/>
</dbReference>
<dbReference type="Proteomes" id="UP000664132">
    <property type="component" value="Unassembled WGS sequence"/>
</dbReference>
<comment type="caution">
    <text evidence="1">The sequence shown here is derived from an EMBL/GenBank/DDBJ whole genome shotgun (WGS) entry which is preliminary data.</text>
</comment>
<dbReference type="EMBL" id="JAFJYH010000346">
    <property type="protein sequence ID" value="KAG4412904.1"/>
    <property type="molecule type" value="Genomic_DNA"/>
</dbReference>
<name>A0A8H7W6Q8_9HELO</name>
<reference evidence="1" key="1">
    <citation type="submission" date="2021-02" db="EMBL/GenBank/DDBJ databases">
        <title>Genome sequence Cadophora malorum strain M34.</title>
        <authorList>
            <person name="Stefanovic E."/>
            <person name="Vu D."/>
            <person name="Scully C."/>
            <person name="Dijksterhuis J."/>
            <person name="Roader J."/>
            <person name="Houbraken J."/>
        </authorList>
    </citation>
    <scope>NUCLEOTIDE SEQUENCE</scope>
    <source>
        <strain evidence="1">M34</strain>
    </source>
</reference>
<sequence>MSQQEDEDPMREKLKASLWFSIGKMVDEEAALLNTTATPQFIGAMTEMVWAQL</sequence>
<proteinExistence type="predicted"/>
<dbReference type="GO" id="GO:0071821">
    <property type="term" value="C:FANCM-MHF complex"/>
    <property type="evidence" value="ECO:0007669"/>
    <property type="project" value="InterPro"/>
</dbReference>
<organism evidence="1 2">
    <name type="scientific">Cadophora malorum</name>
    <dbReference type="NCBI Taxonomy" id="108018"/>
    <lineage>
        <taxon>Eukaryota</taxon>
        <taxon>Fungi</taxon>
        <taxon>Dikarya</taxon>
        <taxon>Ascomycota</taxon>
        <taxon>Pezizomycotina</taxon>
        <taxon>Leotiomycetes</taxon>
        <taxon>Helotiales</taxon>
        <taxon>Ploettnerulaceae</taxon>
        <taxon>Cadophora</taxon>
    </lineage>
</organism>
<dbReference type="Pfam" id="PF15630">
    <property type="entry name" value="CENP-S"/>
    <property type="match status" value="1"/>
</dbReference>
<dbReference type="InterPro" id="IPR029003">
    <property type="entry name" value="CENP-S/Mhf1"/>
</dbReference>
<gene>
    <name evidence="1" type="ORF">IFR04_013978</name>
</gene>
<dbReference type="InterPro" id="IPR009072">
    <property type="entry name" value="Histone-fold"/>
</dbReference>
<keyword evidence="2" id="KW-1185">Reference proteome</keyword>